<dbReference type="InterPro" id="IPR000109">
    <property type="entry name" value="POT_fam"/>
</dbReference>
<evidence type="ECO:0000256" key="1">
    <source>
        <dbReference type="ARBA" id="ARBA00004141"/>
    </source>
</evidence>
<feature type="transmembrane region" description="Helical" evidence="7">
    <location>
        <begin position="434"/>
        <end position="453"/>
    </location>
</feature>
<dbReference type="GO" id="GO:0022857">
    <property type="term" value="F:transmembrane transporter activity"/>
    <property type="evidence" value="ECO:0007669"/>
    <property type="project" value="InterPro"/>
</dbReference>
<keyword evidence="3 7" id="KW-0812">Transmembrane</keyword>
<keyword evidence="5 7" id="KW-0472">Membrane</keyword>
<feature type="transmembrane region" description="Helical" evidence="7">
    <location>
        <begin position="473"/>
        <end position="492"/>
    </location>
</feature>
<feature type="transmembrane region" description="Helical" evidence="7">
    <location>
        <begin position="126"/>
        <end position="146"/>
    </location>
</feature>
<dbReference type="PANTHER" id="PTHR11654">
    <property type="entry name" value="OLIGOPEPTIDE TRANSPORTER-RELATED"/>
    <property type="match status" value="1"/>
</dbReference>
<comment type="subcellular location">
    <subcellularLocation>
        <location evidence="1">Membrane</location>
        <topology evidence="1">Multi-pass membrane protein</topology>
    </subcellularLocation>
</comment>
<evidence type="ECO:0000256" key="6">
    <source>
        <dbReference type="SAM" id="MobiDB-lite"/>
    </source>
</evidence>
<dbReference type="GO" id="GO:0016020">
    <property type="term" value="C:membrane"/>
    <property type="evidence" value="ECO:0007669"/>
    <property type="project" value="UniProtKB-SubCell"/>
</dbReference>
<dbReference type="Proteomes" id="UP001370490">
    <property type="component" value="Unassembled WGS sequence"/>
</dbReference>
<organism evidence="8 9">
    <name type="scientific">Dillenia turbinata</name>
    <dbReference type="NCBI Taxonomy" id="194707"/>
    <lineage>
        <taxon>Eukaryota</taxon>
        <taxon>Viridiplantae</taxon>
        <taxon>Streptophyta</taxon>
        <taxon>Embryophyta</taxon>
        <taxon>Tracheophyta</taxon>
        <taxon>Spermatophyta</taxon>
        <taxon>Magnoliopsida</taxon>
        <taxon>eudicotyledons</taxon>
        <taxon>Gunneridae</taxon>
        <taxon>Pentapetalae</taxon>
        <taxon>Dilleniales</taxon>
        <taxon>Dilleniaceae</taxon>
        <taxon>Dillenia</taxon>
    </lineage>
</organism>
<evidence type="ECO:0000313" key="9">
    <source>
        <dbReference type="Proteomes" id="UP001370490"/>
    </source>
</evidence>
<evidence type="ECO:0000256" key="3">
    <source>
        <dbReference type="ARBA" id="ARBA00022692"/>
    </source>
</evidence>
<sequence>MEFLNHANEASHTVEEEAGNSSLRSMKKNCNESGQHIIPLEADAHIKSKDLGGWKYAAILLVNQGLATLAFFGVAVNLVLFLTRVLDQDSADAANSVSKWTGTVYLCSLIGAFLSDSYWGRYYTCAIFQIILVLGLGLLSLSSWLFLVKPAGCGDRVTECTPTSAFGLAIFYLSIYLVAFGYGGYQPTIATFGADQFDEMNPKESLSKAAFFSDFYFALNAGSLFSNTILVYFEDGGKWTLGFASSLLAAIIALASFLLGSPGYRYIKPSGNPLPRVAQVFVAAGNKWNLVPASPDDLYELDESSIKGTRKILHSDSLEFLDKAATLTEKDVMGPKDPWRICTVTQVEEAKCVLKLLPVWLCTIIYSVIFTQMASLFVEQGAVMDSNIGNFHLPAASMSAFDILSVLIFTGIYRQILVPVCGKLTRNSKGLSELQRMGIGLIIGMLAMVAAGATEIQRLKRVVPGEKTSRLTIFWQVPQYVLVGASEVFMYVGQLEFFNGQAPDGIKSFGSSLCMASISIGNYASSMLVNVVMQITTKGNNPGWIPDDLNSGHVDRFYFLIAILTAVDFVMYLFCAKWYKPINLEGDDFEQDEMGGQCEENEALGRV</sequence>
<proteinExistence type="inferred from homology"/>
<protein>
    <submittedName>
        <fullName evidence="8">Proton-dependent oligopeptide transporter family</fullName>
    </submittedName>
</protein>
<evidence type="ECO:0000313" key="8">
    <source>
        <dbReference type="EMBL" id="KAK6937058.1"/>
    </source>
</evidence>
<name>A0AAN8VL47_9MAGN</name>
<gene>
    <name evidence="8" type="ORF">RJ641_034088</name>
</gene>
<feature type="transmembrane region" description="Helical" evidence="7">
    <location>
        <begin position="56"/>
        <end position="82"/>
    </location>
</feature>
<dbReference type="InterPro" id="IPR036259">
    <property type="entry name" value="MFS_trans_sf"/>
</dbReference>
<keyword evidence="4 7" id="KW-1133">Transmembrane helix</keyword>
<evidence type="ECO:0000256" key="7">
    <source>
        <dbReference type="SAM" id="Phobius"/>
    </source>
</evidence>
<dbReference type="CDD" id="cd17419">
    <property type="entry name" value="MFS_NPF7"/>
    <property type="match status" value="1"/>
</dbReference>
<feature type="transmembrane region" description="Helical" evidence="7">
    <location>
        <begin position="356"/>
        <end position="378"/>
    </location>
</feature>
<keyword evidence="9" id="KW-1185">Reference proteome</keyword>
<dbReference type="Gene3D" id="1.20.1250.20">
    <property type="entry name" value="MFS general substrate transporter like domains"/>
    <property type="match status" value="1"/>
</dbReference>
<feature type="transmembrane region" description="Helical" evidence="7">
    <location>
        <begin position="206"/>
        <end position="233"/>
    </location>
</feature>
<comment type="caution">
    <text evidence="8">The sequence shown here is derived from an EMBL/GenBank/DDBJ whole genome shotgun (WGS) entry which is preliminary data.</text>
</comment>
<feature type="transmembrane region" description="Helical" evidence="7">
    <location>
        <begin position="166"/>
        <end position="185"/>
    </location>
</feature>
<dbReference type="SUPFAM" id="SSF103473">
    <property type="entry name" value="MFS general substrate transporter"/>
    <property type="match status" value="1"/>
</dbReference>
<feature type="region of interest" description="Disordered" evidence="6">
    <location>
        <begin position="1"/>
        <end position="25"/>
    </location>
</feature>
<dbReference type="Pfam" id="PF00854">
    <property type="entry name" value="PTR2"/>
    <property type="match status" value="1"/>
</dbReference>
<evidence type="ECO:0000256" key="4">
    <source>
        <dbReference type="ARBA" id="ARBA00022989"/>
    </source>
</evidence>
<accession>A0AAN8VL47</accession>
<feature type="transmembrane region" description="Helical" evidence="7">
    <location>
        <begin position="102"/>
        <end position="119"/>
    </location>
</feature>
<feature type="transmembrane region" description="Helical" evidence="7">
    <location>
        <begin position="239"/>
        <end position="259"/>
    </location>
</feature>
<dbReference type="EMBL" id="JBAMMX010000007">
    <property type="protein sequence ID" value="KAK6937058.1"/>
    <property type="molecule type" value="Genomic_DNA"/>
</dbReference>
<dbReference type="AlphaFoldDB" id="A0AAN8VL47"/>
<feature type="transmembrane region" description="Helical" evidence="7">
    <location>
        <begin position="557"/>
        <end position="575"/>
    </location>
</feature>
<evidence type="ECO:0000256" key="2">
    <source>
        <dbReference type="ARBA" id="ARBA00005982"/>
    </source>
</evidence>
<evidence type="ECO:0000256" key="5">
    <source>
        <dbReference type="ARBA" id="ARBA00023136"/>
    </source>
</evidence>
<feature type="transmembrane region" description="Helical" evidence="7">
    <location>
        <begin position="390"/>
        <end position="413"/>
    </location>
</feature>
<comment type="similarity">
    <text evidence="2">Belongs to the major facilitator superfamily. Proton-dependent oligopeptide transporter (POT/PTR) (TC 2.A.17) family.</text>
</comment>
<reference evidence="8 9" key="1">
    <citation type="submission" date="2023-12" db="EMBL/GenBank/DDBJ databases">
        <title>A high-quality genome assembly for Dillenia turbinata (Dilleniales).</title>
        <authorList>
            <person name="Chanderbali A."/>
        </authorList>
    </citation>
    <scope>NUCLEOTIDE SEQUENCE [LARGE SCALE GENOMIC DNA]</scope>
    <source>
        <strain evidence="8">LSX21</strain>
        <tissue evidence="8">Leaf</tissue>
    </source>
</reference>